<accession>A0AAN7NGT5</accession>
<protein>
    <submittedName>
        <fullName evidence="1">Uncharacterized protein</fullName>
    </submittedName>
</protein>
<reference evidence="1 2" key="1">
    <citation type="journal article" date="2023" name="J. Hered.">
        <title>Chromosome-level genome of the wood stork (Mycteria americana) provides insight into avian chromosome evolution.</title>
        <authorList>
            <person name="Flamio R. Jr."/>
            <person name="Ramstad K.M."/>
        </authorList>
    </citation>
    <scope>NUCLEOTIDE SEQUENCE [LARGE SCALE GENOMIC DNA]</scope>
    <source>
        <strain evidence="1">JAX WOST 10</strain>
    </source>
</reference>
<comment type="caution">
    <text evidence="1">The sequence shown here is derived from an EMBL/GenBank/DDBJ whole genome shotgun (WGS) entry which is preliminary data.</text>
</comment>
<sequence>MSQRYASRQRRPTAWKRECLGDLTNMDKYLMGGCTEGIITSKDHTGARYFTKPTSVLQTHARAMEGKAGTDTPATASFPHYTAVKKEAGAQLWKGQSPTS</sequence>
<dbReference type="EMBL" id="JAUNZN010000009">
    <property type="protein sequence ID" value="KAK4815617.1"/>
    <property type="molecule type" value="Genomic_DNA"/>
</dbReference>
<gene>
    <name evidence="1" type="ORF">QYF61_004832</name>
</gene>
<keyword evidence="2" id="KW-1185">Reference proteome</keyword>
<evidence type="ECO:0000313" key="1">
    <source>
        <dbReference type="EMBL" id="KAK4815617.1"/>
    </source>
</evidence>
<proteinExistence type="predicted"/>
<dbReference type="AlphaFoldDB" id="A0AAN7NGT5"/>
<evidence type="ECO:0000313" key="2">
    <source>
        <dbReference type="Proteomes" id="UP001333110"/>
    </source>
</evidence>
<name>A0AAN7NGT5_MYCAM</name>
<organism evidence="1 2">
    <name type="scientific">Mycteria americana</name>
    <name type="common">Wood stork</name>
    <dbReference type="NCBI Taxonomy" id="33587"/>
    <lineage>
        <taxon>Eukaryota</taxon>
        <taxon>Metazoa</taxon>
        <taxon>Chordata</taxon>
        <taxon>Craniata</taxon>
        <taxon>Vertebrata</taxon>
        <taxon>Euteleostomi</taxon>
        <taxon>Archelosauria</taxon>
        <taxon>Archosauria</taxon>
        <taxon>Dinosauria</taxon>
        <taxon>Saurischia</taxon>
        <taxon>Theropoda</taxon>
        <taxon>Coelurosauria</taxon>
        <taxon>Aves</taxon>
        <taxon>Neognathae</taxon>
        <taxon>Neoaves</taxon>
        <taxon>Aequornithes</taxon>
        <taxon>Ciconiiformes</taxon>
        <taxon>Ciconiidae</taxon>
        <taxon>Mycteria</taxon>
    </lineage>
</organism>
<dbReference type="Proteomes" id="UP001333110">
    <property type="component" value="Unassembled WGS sequence"/>
</dbReference>